<evidence type="ECO:0000256" key="16">
    <source>
        <dbReference type="HAMAP-Rule" id="MF_01274"/>
    </source>
</evidence>
<comment type="similarity">
    <text evidence="14 16">Belongs to the type III pantothenate kinase family.</text>
</comment>
<evidence type="ECO:0000313" key="17">
    <source>
        <dbReference type="EMBL" id="MFB9212490.1"/>
    </source>
</evidence>
<evidence type="ECO:0000256" key="3">
    <source>
        <dbReference type="ARBA" id="ARBA00004496"/>
    </source>
</evidence>
<keyword evidence="16" id="KW-0479">Metal-binding</keyword>
<evidence type="ECO:0000256" key="1">
    <source>
        <dbReference type="ARBA" id="ARBA00001206"/>
    </source>
</evidence>
<organism evidence="17 18">
    <name type="scientific">Echinicola jeungdonensis</name>
    <dbReference type="NCBI Taxonomy" id="709343"/>
    <lineage>
        <taxon>Bacteria</taxon>
        <taxon>Pseudomonadati</taxon>
        <taxon>Bacteroidota</taxon>
        <taxon>Cytophagia</taxon>
        <taxon>Cytophagales</taxon>
        <taxon>Cyclobacteriaceae</taxon>
        <taxon>Echinicola</taxon>
    </lineage>
</organism>
<comment type="cofactor">
    <cofactor evidence="2">
        <name>K(+)</name>
        <dbReference type="ChEBI" id="CHEBI:29103"/>
    </cofactor>
</comment>
<keyword evidence="10 16" id="KW-0418">Kinase</keyword>
<comment type="function">
    <text evidence="16">Catalyzes the phosphorylation of pantothenate (Pan), the first step in CoA biosynthesis.</text>
</comment>
<dbReference type="Pfam" id="PF03309">
    <property type="entry name" value="Pan_kinase"/>
    <property type="match status" value="1"/>
</dbReference>
<evidence type="ECO:0000256" key="13">
    <source>
        <dbReference type="ARBA" id="ARBA00022993"/>
    </source>
</evidence>
<dbReference type="InterPro" id="IPR004619">
    <property type="entry name" value="Type_III_PanK"/>
</dbReference>
<dbReference type="HAMAP" id="MF_01274">
    <property type="entry name" value="Pantothen_kinase_3"/>
    <property type="match status" value="1"/>
</dbReference>
<evidence type="ECO:0000256" key="8">
    <source>
        <dbReference type="ARBA" id="ARBA00022679"/>
    </source>
</evidence>
<evidence type="ECO:0000256" key="7">
    <source>
        <dbReference type="ARBA" id="ARBA00022490"/>
    </source>
</evidence>
<feature type="binding site" evidence="16">
    <location>
        <begin position="109"/>
        <end position="112"/>
    </location>
    <ligand>
        <name>substrate</name>
    </ligand>
</feature>
<proteinExistence type="inferred from homology"/>
<dbReference type="EMBL" id="JBHMEW010000061">
    <property type="protein sequence ID" value="MFB9212490.1"/>
    <property type="molecule type" value="Genomic_DNA"/>
</dbReference>
<evidence type="ECO:0000256" key="2">
    <source>
        <dbReference type="ARBA" id="ARBA00001958"/>
    </source>
</evidence>
<dbReference type="PANTHER" id="PTHR34265:SF1">
    <property type="entry name" value="TYPE III PANTOTHENATE KINASE"/>
    <property type="match status" value="1"/>
</dbReference>
<dbReference type="Gene3D" id="3.30.420.40">
    <property type="match status" value="2"/>
</dbReference>
<dbReference type="RefSeq" id="WP_290247636.1">
    <property type="nucleotide sequence ID" value="NZ_JAUFQT010000001.1"/>
</dbReference>
<dbReference type="SUPFAM" id="SSF53067">
    <property type="entry name" value="Actin-like ATPase domain"/>
    <property type="match status" value="2"/>
</dbReference>
<feature type="binding site" evidence="16">
    <location>
        <position position="186"/>
    </location>
    <ligand>
        <name>substrate</name>
    </ligand>
</feature>
<evidence type="ECO:0000256" key="10">
    <source>
        <dbReference type="ARBA" id="ARBA00022777"/>
    </source>
</evidence>
<gene>
    <name evidence="16" type="primary">coaX</name>
    <name evidence="17" type="ORF">ACFFUR_11795</name>
</gene>
<comment type="caution">
    <text evidence="17">The sequence shown here is derived from an EMBL/GenBank/DDBJ whole genome shotgun (WGS) entry which is preliminary data.</text>
</comment>
<comment type="catalytic activity">
    <reaction evidence="1 16">
        <text>(R)-pantothenate + ATP = (R)-4'-phosphopantothenate + ADP + H(+)</text>
        <dbReference type="Rhea" id="RHEA:16373"/>
        <dbReference type="ChEBI" id="CHEBI:10986"/>
        <dbReference type="ChEBI" id="CHEBI:15378"/>
        <dbReference type="ChEBI" id="CHEBI:29032"/>
        <dbReference type="ChEBI" id="CHEBI:30616"/>
        <dbReference type="ChEBI" id="CHEBI:456216"/>
        <dbReference type="EC" id="2.7.1.33"/>
    </reaction>
</comment>
<sequence length="261" mass="28809">MFLSIDVGNSNMVFGFYDPEQDRWTHQLRLPTRGDMVLTWLEKNIRLYMLENDLKASQVKAVGISCVVPVITKPLIKFVEAFFDKPVHLVHVKSQSQIRVNTKNPTEIGTDLLANAEAAFQIYQGPCIIVDFGTALTFSVINKKGELLGVNIVPGLETAIKSLFMHTAKLPEVKLELPSSAIGKDTVHAIQAGILYGFAGLVRGMLSSIRAEIPLEFKVIATGGLSAILTQLKEEFDVIDKELTLNGIKLIAEKNFKNNKA</sequence>
<comment type="subunit">
    <text evidence="5 16">Homodimer.</text>
</comment>
<keyword evidence="11 16" id="KW-0067">ATP-binding</keyword>
<keyword evidence="13 16" id="KW-0173">Coenzyme A biosynthesis</keyword>
<accession>A0ABV5J6P0</accession>
<keyword evidence="7 16" id="KW-0963">Cytoplasm</keyword>
<dbReference type="Proteomes" id="UP001589654">
    <property type="component" value="Unassembled WGS sequence"/>
</dbReference>
<evidence type="ECO:0000256" key="6">
    <source>
        <dbReference type="ARBA" id="ARBA00012102"/>
    </source>
</evidence>
<evidence type="ECO:0000256" key="12">
    <source>
        <dbReference type="ARBA" id="ARBA00022958"/>
    </source>
</evidence>
<evidence type="ECO:0000256" key="5">
    <source>
        <dbReference type="ARBA" id="ARBA00011738"/>
    </source>
</evidence>
<evidence type="ECO:0000313" key="18">
    <source>
        <dbReference type="Proteomes" id="UP001589654"/>
    </source>
</evidence>
<feature type="binding site" evidence="16">
    <location>
        <position position="131"/>
    </location>
    <ligand>
        <name>K(+)</name>
        <dbReference type="ChEBI" id="CHEBI:29103"/>
    </ligand>
</feature>
<dbReference type="InterPro" id="IPR043129">
    <property type="entry name" value="ATPase_NBD"/>
</dbReference>
<evidence type="ECO:0000256" key="15">
    <source>
        <dbReference type="ARBA" id="ARBA00040883"/>
    </source>
</evidence>
<reference evidence="17 18" key="1">
    <citation type="submission" date="2024-09" db="EMBL/GenBank/DDBJ databases">
        <authorList>
            <person name="Sun Q."/>
            <person name="Mori K."/>
        </authorList>
    </citation>
    <scope>NUCLEOTIDE SEQUENCE [LARGE SCALE GENOMIC DNA]</scope>
    <source>
        <strain evidence="17 18">CECT 7682</strain>
    </source>
</reference>
<dbReference type="NCBIfam" id="TIGR00671">
    <property type="entry name" value="baf"/>
    <property type="match status" value="1"/>
</dbReference>
<protein>
    <recommendedName>
        <fullName evidence="15 16">Type III pantothenate kinase</fullName>
        <ecNumber evidence="6 16">2.7.1.33</ecNumber>
    </recommendedName>
    <alternativeName>
        <fullName evidence="16">PanK-III</fullName>
    </alternativeName>
    <alternativeName>
        <fullName evidence="16">Pantothenic acid kinase</fullName>
    </alternativeName>
</protein>
<feature type="active site" description="Proton acceptor" evidence="16">
    <location>
        <position position="111"/>
    </location>
</feature>
<evidence type="ECO:0000256" key="11">
    <source>
        <dbReference type="ARBA" id="ARBA00022840"/>
    </source>
</evidence>
<keyword evidence="18" id="KW-1185">Reference proteome</keyword>
<keyword evidence="9 16" id="KW-0547">Nucleotide-binding</keyword>
<dbReference type="EC" id="2.7.1.33" evidence="6 16"/>
<evidence type="ECO:0000256" key="14">
    <source>
        <dbReference type="ARBA" id="ARBA00038036"/>
    </source>
</evidence>
<evidence type="ECO:0000256" key="9">
    <source>
        <dbReference type="ARBA" id="ARBA00022741"/>
    </source>
</evidence>
<evidence type="ECO:0000256" key="4">
    <source>
        <dbReference type="ARBA" id="ARBA00005225"/>
    </source>
</evidence>
<feature type="binding site" evidence="16">
    <location>
        <begin position="6"/>
        <end position="13"/>
    </location>
    <ligand>
        <name>ATP</name>
        <dbReference type="ChEBI" id="CHEBI:30616"/>
    </ligand>
</feature>
<dbReference type="CDD" id="cd24015">
    <property type="entry name" value="ASKHA_NBD_PanK-III"/>
    <property type="match status" value="1"/>
</dbReference>
<keyword evidence="8 16" id="KW-0808">Transferase</keyword>
<name>A0ABV5J6P0_9BACT</name>
<comment type="pathway">
    <text evidence="4 16">Cofactor biosynthesis; coenzyme A biosynthesis; CoA from (R)-pantothenate: step 1/5.</text>
</comment>
<keyword evidence="12 16" id="KW-0630">Potassium</keyword>
<comment type="cofactor">
    <cofactor evidence="16">
        <name>NH4(+)</name>
        <dbReference type="ChEBI" id="CHEBI:28938"/>
    </cofactor>
    <cofactor evidence="16">
        <name>K(+)</name>
        <dbReference type="ChEBI" id="CHEBI:29103"/>
    </cofactor>
    <text evidence="16">A monovalent cation. Ammonium or potassium.</text>
</comment>
<dbReference type="PANTHER" id="PTHR34265">
    <property type="entry name" value="TYPE III PANTOTHENATE KINASE"/>
    <property type="match status" value="1"/>
</dbReference>
<feature type="binding site" evidence="16">
    <location>
        <position position="134"/>
    </location>
    <ligand>
        <name>ATP</name>
        <dbReference type="ChEBI" id="CHEBI:30616"/>
    </ligand>
</feature>
<comment type="caution">
    <text evidence="16">Lacks conserved residue(s) required for the propagation of feature annotation.</text>
</comment>
<comment type="subcellular location">
    <subcellularLocation>
        <location evidence="3 16">Cytoplasm</location>
    </subcellularLocation>
</comment>
<dbReference type="GO" id="GO:0004594">
    <property type="term" value="F:pantothenate kinase activity"/>
    <property type="evidence" value="ECO:0007669"/>
    <property type="project" value="UniProtKB-EC"/>
</dbReference>